<reference evidence="2 3" key="1">
    <citation type="journal article" date="2018" name="BMC Genomics">
        <title>Comparative genome analyses reveal sequence features reflecting distinct modes of host-adaptation between dicot and monocot powdery mildew.</title>
        <authorList>
            <person name="Wu Y."/>
            <person name="Ma X."/>
            <person name="Pan Z."/>
            <person name="Kale S.D."/>
            <person name="Song Y."/>
            <person name="King H."/>
            <person name="Zhang Q."/>
            <person name="Presley C."/>
            <person name="Deng X."/>
            <person name="Wei C.I."/>
            <person name="Xiao S."/>
        </authorList>
    </citation>
    <scope>NUCLEOTIDE SEQUENCE [LARGE SCALE GENOMIC DNA]</scope>
    <source>
        <strain evidence="2">UMSG1</strain>
    </source>
</reference>
<dbReference type="InterPro" id="IPR036815">
    <property type="entry name" value="14-3-3_dom_sf"/>
</dbReference>
<proteinExistence type="predicted"/>
<gene>
    <name evidence="2" type="ORF">GcM1_227030</name>
</gene>
<comment type="caution">
    <text evidence="2">The sequence shown here is derived from an EMBL/GenBank/DDBJ whole genome shotgun (WGS) entry which is preliminary data.</text>
</comment>
<dbReference type="PANTHER" id="PTHR18860">
    <property type="entry name" value="14-3-3 PROTEIN"/>
    <property type="match status" value="1"/>
</dbReference>
<organism evidence="2 3">
    <name type="scientific">Golovinomyces cichoracearum</name>
    <dbReference type="NCBI Taxonomy" id="62708"/>
    <lineage>
        <taxon>Eukaryota</taxon>
        <taxon>Fungi</taxon>
        <taxon>Dikarya</taxon>
        <taxon>Ascomycota</taxon>
        <taxon>Pezizomycotina</taxon>
        <taxon>Leotiomycetes</taxon>
        <taxon>Erysiphales</taxon>
        <taxon>Erysiphaceae</taxon>
        <taxon>Golovinomyces</taxon>
    </lineage>
</organism>
<dbReference type="AlphaFoldDB" id="A0A420IP97"/>
<accession>A0A420IP97</accession>
<protein>
    <submittedName>
        <fullName evidence="2">Putative 14-3-3 protein</fullName>
    </submittedName>
</protein>
<dbReference type="Gene3D" id="1.20.190.20">
    <property type="entry name" value="14-3-3 domain"/>
    <property type="match status" value="1"/>
</dbReference>
<evidence type="ECO:0000313" key="3">
    <source>
        <dbReference type="Proteomes" id="UP000285326"/>
    </source>
</evidence>
<evidence type="ECO:0000313" key="2">
    <source>
        <dbReference type="EMBL" id="RKF76390.1"/>
    </source>
</evidence>
<dbReference type="SUPFAM" id="SSF48445">
    <property type="entry name" value="14-3-3 protein"/>
    <property type="match status" value="1"/>
</dbReference>
<name>A0A420IP97_9PEZI</name>
<evidence type="ECO:0000256" key="1">
    <source>
        <dbReference type="SAM" id="MobiDB-lite"/>
    </source>
</evidence>
<dbReference type="Proteomes" id="UP000285326">
    <property type="component" value="Unassembled WGS sequence"/>
</dbReference>
<dbReference type="EMBL" id="MCBS01022754">
    <property type="protein sequence ID" value="RKF76390.1"/>
    <property type="molecule type" value="Genomic_DNA"/>
</dbReference>
<feature type="compositionally biased region" description="Polar residues" evidence="1">
    <location>
        <begin position="128"/>
        <end position="140"/>
    </location>
</feature>
<sequence length="280" mass="32168">MAASVVDKKYLGRFASKFQVDHPLLAKSLFQILGIFTLLSQKLKIARNLRRFDITQNAASLDLFTRITWYAREGLKILEEYIIPMVANFGEVKVLAYKLRASLYHAYVLYQNNPTICLKTGQKMSLQPVKESSTLSTGKGNSAEDRPNDELSPSDSILHALSLEEGDHKMDSKTKYHSPTDVRLINLIPAVDYRPIARHYFQEAVALAKTHLYGSHPLRLSLMVEYITYLYDCLHECENSRKLAKRSISEVYRAQEGIDNEMFHDTLYFIRLLGFLKNRK</sequence>
<dbReference type="InterPro" id="IPR000308">
    <property type="entry name" value="14-3-3"/>
</dbReference>
<feature type="region of interest" description="Disordered" evidence="1">
    <location>
        <begin position="128"/>
        <end position="153"/>
    </location>
</feature>